<dbReference type="EMBL" id="JBBYHR010000007">
    <property type="protein sequence ID" value="MEL1245224.1"/>
    <property type="molecule type" value="Genomic_DNA"/>
</dbReference>
<reference evidence="1 2" key="1">
    <citation type="submission" date="2024-04" db="EMBL/GenBank/DDBJ databases">
        <title>Flavobacterium sp. DGU11 16S ribosomal RNA gene Genome sequencing and assembly.</title>
        <authorList>
            <person name="Park S."/>
        </authorList>
    </citation>
    <scope>NUCLEOTIDE SEQUENCE [LARGE SCALE GENOMIC DNA]</scope>
    <source>
        <strain evidence="1 2">DGU11</strain>
    </source>
</reference>
<dbReference type="Proteomes" id="UP001464555">
    <property type="component" value="Unassembled WGS sequence"/>
</dbReference>
<sequence>MHNLEQYYTEEAWRMFSALYMNDWTNSPSQQILLKQLNNETDISATVVGIYGDAYCNQIIFQKIPALDNLSILDCMGSIKLRNRLKEMLMRCPY</sequence>
<name>A0ABU9HYH6_9FLAO</name>
<comment type="caution">
    <text evidence="1">The sequence shown here is derived from an EMBL/GenBank/DDBJ whole genome shotgun (WGS) entry which is preliminary data.</text>
</comment>
<accession>A0ABU9HYH6</accession>
<proteinExistence type="predicted"/>
<keyword evidence="2" id="KW-1185">Reference proteome</keyword>
<gene>
    <name evidence="1" type="ORF">AAEO56_13185</name>
</gene>
<dbReference type="RefSeq" id="WP_341697537.1">
    <property type="nucleotide sequence ID" value="NZ_JBBYHR010000007.1"/>
</dbReference>
<evidence type="ECO:0000313" key="2">
    <source>
        <dbReference type="Proteomes" id="UP001464555"/>
    </source>
</evidence>
<evidence type="ECO:0000313" key="1">
    <source>
        <dbReference type="EMBL" id="MEL1245224.1"/>
    </source>
</evidence>
<organism evidence="1 2">
    <name type="scientific">Flavobacterium arundinis</name>
    <dbReference type="NCBI Taxonomy" id="3139143"/>
    <lineage>
        <taxon>Bacteria</taxon>
        <taxon>Pseudomonadati</taxon>
        <taxon>Bacteroidota</taxon>
        <taxon>Flavobacteriia</taxon>
        <taxon>Flavobacteriales</taxon>
        <taxon>Flavobacteriaceae</taxon>
        <taxon>Flavobacterium</taxon>
    </lineage>
</organism>
<protein>
    <submittedName>
        <fullName evidence="1">Uncharacterized protein</fullName>
    </submittedName>
</protein>